<feature type="compositionally biased region" description="Low complexity" evidence="1">
    <location>
        <begin position="29"/>
        <end position="42"/>
    </location>
</feature>
<dbReference type="HOGENOM" id="CLU_485096_0_0_1"/>
<dbReference type="EnsemblMetazoa" id="HelroT193387">
    <property type="protein sequence ID" value="HelroP193387"/>
    <property type="gene ID" value="HelroG193387"/>
</dbReference>
<gene>
    <name evidence="3" type="primary">20212624</name>
    <name evidence="2" type="ORF">HELRODRAFT_193387</name>
</gene>
<evidence type="ECO:0000313" key="4">
    <source>
        <dbReference type="Proteomes" id="UP000015101"/>
    </source>
</evidence>
<reference evidence="2 4" key="2">
    <citation type="journal article" date="2013" name="Nature">
        <title>Insights into bilaterian evolution from three spiralian genomes.</title>
        <authorList>
            <person name="Simakov O."/>
            <person name="Marletaz F."/>
            <person name="Cho S.J."/>
            <person name="Edsinger-Gonzales E."/>
            <person name="Havlak P."/>
            <person name="Hellsten U."/>
            <person name="Kuo D.H."/>
            <person name="Larsson T."/>
            <person name="Lv J."/>
            <person name="Arendt D."/>
            <person name="Savage R."/>
            <person name="Osoegawa K."/>
            <person name="de Jong P."/>
            <person name="Grimwood J."/>
            <person name="Chapman J.A."/>
            <person name="Shapiro H."/>
            <person name="Aerts A."/>
            <person name="Otillar R.P."/>
            <person name="Terry A.Y."/>
            <person name="Boore J.L."/>
            <person name="Grigoriev I.V."/>
            <person name="Lindberg D.R."/>
            <person name="Seaver E.C."/>
            <person name="Weisblat D.A."/>
            <person name="Putnam N.H."/>
            <person name="Rokhsar D.S."/>
        </authorList>
    </citation>
    <scope>NUCLEOTIDE SEQUENCE</scope>
</reference>
<reference evidence="3" key="3">
    <citation type="submission" date="2015-06" db="UniProtKB">
        <authorList>
            <consortium name="EnsemblMetazoa"/>
        </authorList>
    </citation>
    <scope>IDENTIFICATION</scope>
</reference>
<dbReference type="EMBL" id="AMQM01006525">
    <property type="status" value="NOT_ANNOTATED_CDS"/>
    <property type="molecule type" value="Genomic_DNA"/>
</dbReference>
<dbReference type="CTD" id="20212624"/>
<dbReference type="GeneID" id="20212624"/>
<feature type="region of interest" description="Disordered" evidence="1">
    <location>
        <begin position="27"/>
        <end position="62"/>
    </location>
</feature>
<reference evidence="4" key="1">
    <citation type="submission" date="2012-12" db="EMBL/GenBank/DDBJ databases">
        <authorList>
            <person name="Hellsten U."/>
            <person name="Grimwood J."/>
            <person name="Chapman J.A."/>
            <person name="Shapiro H."/>
            <person name="Aerts A."/>
            <person name="Otillar R.P."/>
            <person name="Terry A.Y."/>
            <person name="Boore J.L."/>
            <person name="Simakov O."/>
            <person name="Marletaz F."/>
            <person name="Cho S.-J."/>
            <person name="Edsinger-Gonzales E."/>
            <person name="Havlak P."/>
            <person name="Kuo D.-H."/>
            <person name="Larsson T."/>
            <person name="Lv J."/>
            <person name="Arendt D."/>
            <person name="Savage R."/>
            <person name="Osoegawa K."/>
            <person name="de Jong P."/>
            <person name="Lindberg D.R."/>
            <person name="Seaver E.C."/>
            <person name="Weisblat D.A."/>
            <person name="Putnam N.H."/>
            <person name="Grigoriev I.V."/>
            <person name="Rokhsar D.S."/>
        </authorList>
    </citation>
    <scope>NUCLEOTIDE SEQUENCE</scope>
</reference>
<feature type="region of interest" description="Disordered" evidence="1">
    <location>
        <begin position="220"/>
        <end position="259"/>
    </location>
</feature>
<feature type="compositionally biased region" description="Basic and acidic residues" evidence="1">
    <location>
        <begin position="309"/>
        <end position="318"/>
    </location>
</feature>
<feature type="compositionally biased region" description="Polar residues" evidence="1">
    <location>
        <begin position="247"/>
        <end position="259"/>
    </location>
</feature>
<evidence type="ECO:0000313" key="2">
    <source>
        <dbReference type="EMBL" id="ESN96855.1"/>
    </source>
</evidence>
<organism evidence="3 4">
    <name type="scientific">Helobdella robusta</name>
    <name type="common">Californian leech</name>
    <dbReference type="NCBI Taxonomy" id="6412"/>
    <lineage>
        <taxon>Eukaryota</taxon>
        <taxon>Metazoa</taxon>
        <taxon>Spiralia</taxon>
        <taxon>Lophotrochozoa</taxon>
        <taxon>Annelida</taxon>
        <taxon>Clitellata</taxon>
        <taxon>Hirudinea</taxon>
        <taxon>Rhynchobdellida</taxon>
        <taxon>Glossiphoniidae</taxon>
        <taxon>Helobdella</taxon>
    </lineage>
</organism>
<dbReference type="AlphaFoldDB" id="T1FUX8"/>
<name>T1FUX8_HELRO</name>
<protein>
    <submittedName>
        <fullName evidence="2 3">Uncharacterized protein</fullName>
    </submittedName>
</protein>
<dbReference type="Proteomes" id="UP000015101">
    <property type="component" value="Unassembled WGS sequence"/>
</dbReference>
<keyword evidence="4" id="KW-1185">Reference proteome</keyword>
<proteinExistence type="predicted"/>
<evidence type="ECO:0000313" key="3">
    <source>
        <dbReference type="EnsemblMetazoa" id="HelroP193387"/>
    </source>
</evidence>
<dbReference type="InParanoid" id="T1FUX8"/>
<dbReference type="RefSeq" id="XP_009024998.1">
    <property type="nucleotide sequence ID" value="XM_009026750.1"/>
</dbReference>
<sequence length="562" mass="63768">MTPGNTLQYKTQGKLLAIKVFTIRDHGTSSSSTSASLSSSSSRRPTGCSQRETDRLTNRSHQRHKKVQIHLNLFHLCLSISAQVSSFNNGVYFFKLHSEELSHVEKASKEHRMATIVENNLLTFTAHNIDSSSAGGLVNESSFDVKNSQNNSFTDSVISKNLFKHSNRSNTDININTKMFIADKNSECRNNALNICNKASSIISSTDETNDTLILSHGVLQSSSSSSNDSDKNDSVKTRYIPKKLHNSIQKSSNDSQNNSRHIYIKLPQLGNIIKTKLHSEDARVSQKARELLQRQYQLHVQEHSKFMQPLKPHDNNDKTANGPTVHGGRPRTMQTLERMERKSQKSGKSKTLIIVPCNFMIATRSLQTNKDAANLVNQPKYVRKIKPQSSNQFLQSSHRDEELLLPCIENNNHSHLQHQQVAQLHSPENMHRGFHELSRSQHRNERLPVNKHFKKSDYLTTQDENLRDFGAIHDIRLRANAYISKPFFSSRQNLDISGANHLNKPRLVETSKKNNMSNLLEPLKVGRQMSYVSDLSFQHLERTSGKFNEPKSITGKSYSIR</sequence>
<evidence type="ECO:0000256" key="1">
    <source>
        <dbReference type="SAM" id="MobiDB-lite"/>
    </source>
</evidence>
<accession>T1FUX8</accession>
<dbReference type="EMBL" id="KB097487">
    <property type="protein sequence ID" value="ESN96855.1"/>
    <property type="molecule type" value="Genomic_DNA"/>
</dbReference>
<feature type="region of interest" description="Disordered" evidence="1">
    <location>
        <begin position="309"/>
        <end position="331"/>
    </location>
</feature>
<dbReference type="KEGG" id="hro:HELRODRAFT_193387"/>